<dbReference type="GO" id="GO:0003743">
    <property type="term" value="F:translation initiation factor activity"/>
    <property type="evidence" value="ECO:0007669"/>
    <property type="project" value="UniProtKB-KW"/>
</dbReference>
<dbReference type="PANTHER" id="PTHR10602:SF0">
    <property type="entry name" value="EUKARYOTIC TRANSLATION INITIATION FACTOR 2 SUBUNIT 1"/>
    <property type="match status" value="1"/>
</dbReference>
<name>A0A098EDJ8_9ZZZZ</name>
<dbReference type="InterPro" id="IPR011488">
    <property type="entry name" value="TIF_2_asu"/>
</dbReference>
<sequence>MENFPEEGELVLCTIKKTFDQGAYVNLDEYNKEGYLSLKEISLKWIKNIHDYVREEQKVVLKVIRVDRERGAINLSLRSVSDAERKAKTEDIKRVQKEEKFIGFVSNELKINKDKTREILKPLEDKYGTIYTGIEKIASDNTNVEILSCEDTLMENLVGLINKNVKAKKVEVSGFIMLKSYDADGVERIKKIFKRADAKDVNITYIGAPIYKIDIFSDEYKTAEKKLKATSEKILDAANDLNCTARYAKESSELLQHEK</sequence>
<dbReference type="SUPFAM" id="SSF50249">
    <property type="entry name" value="Nucleic acid-binding proteins"/>
    <property type="match status" value="1"/>
</dbReference>
<evidence type="ECO:0000256" key="4">
    <source>
        <dbReference type="SAM" id="Coils"/>
    </source>
</evidence>
<comment type="similarity">
    <text evidence="1">Belongs to the eIF-2-alpha family.</text>
</comment>
<dbReference type="InterPro" id="IPR012340">
    <property type="entry name" value="NA-bd_OB-fold"/>
</dbReference>
<keyword evidence="2 6" id="KW-0396">Initiation factor</keyword>
<organism evidence="6">
    <name type="scientific">groundwater metagenome</name>
    <dbReference type="NCBI Taxonomy" id="717931"/>
    <lineage>
        <taxon>unclassified sequences</taxon>
        <taxon>metagenomes</taxon>
        <taxon>ecological metagenomes</taxon>
    </lineage>
</organism>
<dbReference type="SMART" id="SM00316">
    <property type="entry name" value="S1"/>
    <property type="match status" value="1"/>
</dbReference>
<dbReference type="SUPFAM" id="SSF110993">
    <property type="entry name" value="eIF-2-alpha, C-terminal domain"/>
    <property type="match status" value="1"/>
</dbReference>
<dbReference type="PROSITE" id="PS50126">
    <property type="entry name" value="S1"/>
    <property type="match status" value="1"/>
</dbReference>
<dbReference type="GO" id="GO:0003723">
    <property type="term" value="F:RNA binding"/>
    <property type="evidence" value="ECO:0007669"/>
    <property type="project" value="InterPro"/>
</dbReference>
<dbReference type="EMBL" id="CCXY01000359">
    <property type="protein sequence ID" value="CEG13581.1"/>
    <property type="molecule type" value="Genomic_DNA"/>
</dbReference>
<dbReference type="PANTHER" id="PTHR10602">
    <property type="entry name" value="EUKARYOTIC TRANSLATION INITIATION FACTOR 2 SUBUNIT 1"/>
    <property type="match status" value="1"/>
</dbReference>
<keyword evidence="4" id="KW-0175">Coiled coil</keyword>
<dbReference type="FunFam" id="2.40.50.140:FF:000015">
    <property type="entry name" value="Eukaryotic translation initiation factor 2 subunit alpha"/>
    <property type="match status" value="1"/>
</dbReference>
<evidence type="ECO:0000256" key="1">
    <source>
        <dbReference type="ARBA" id="ARBA00007223"/>
    </source>
</evidence>
<evidence type="ECO:0000313" key="6">
    <source>
        <dbReference type="EMBL" id="CEG13581.1"/>
    </source>
</evidence>
<proteinExistence type="inferred from homology"/>
<dbReference type="InterPro" id="IPR024055">
    <property type="entry name" value="TIF2_asu_C"/>
</dbReference>
<dbReference type="SUPFAM" id="SSF116742">
    <property type="entry name" value="eIF2alpha middle domain-like"/>
    <property type="match status" value="1"/>
</dbReference>
<accession>A0A098EDJ8</accession>
<dbReference type="NCBIfam" id="NF003062">
    <property type="entry name" value="PRK03987.1-1"/>
    <property type="match status" value="1"/>
</dbReference>
<dbReference type="AlphaFoldDB" id="A0A098EDJ8"/>
<dbReference type="InterPro" id="IPR003029">
    <property type="entry name" value="S1_domain"/>
</dbReference>
<evidence type="ECO:0000259" key="5">
    <source>
        <dbReference type="PROSITE" id="PS50126"/>
    </source>
</evidence>
<dbReference type="CDD" id="cd04452">
    <property type="entry name" value="S1_IF2_alpha"/>
    <property type="match status" value="1"/>
</dbReference>
<dbReference type="InterPro" id="IPR024054">
    <property type="entry name" value="TIF2_asu_middle_sf"/>
</dbReference>
<evidence type="ECO:0000256" key="3">
    <source>
        <dbReference type="ARBA" id="ARBA00022917"/>
    </source>
</evidence>
<keyword evidence="3" id="KW-0648">Protein biosynthesis</keyword>
<feature type="domain" description="S1 motif" evidence="5">
    <location>
        <begin position="8"/>
        <end position="78"/>
    </location>
</feature>
<feature type="coiled-coil region" evidence="4">
    <location>
        <begin position="213"/>
        <end position="240"/>
    </location>
</feature>
<evidence type="ECO:0000256" key="2">
    <source>
        <dbReference type="ARBA" id="ARBA00022540"/>
    </source>
</evidence>
<protein>
    <submittedName>
        <fullName evidence="6">Putative Translation initiation factor 2 subunit alpha</fullName>
    </submittedName>
</protein>
<dbReference type="GO" id="GO:0043022">
    <property type="term" value="F:ribosome binding"/>
    <property type="evidence" value="ECO:0007669"/>
    <property type="project" value="TreeGrafter"/>
</dbReference>
<dbReference type="Pfam" id="PF00575">
    <property type="entry name" value="S1"/>
    <property type="match status" value="1"/>
</dbReference>
<reference evidence="6" key="1">
    <citation type="submission" date="2014-09" db="EMBL/GenBank/DDBJ databases">
        <authorList>
            <person name="Probst J Alexander"/>
        </authorList>
    </citation>
    <scope>NUCLEOTIDE SEQUENCE</scope>
</reference>
<dbReference type="Gene3D" id="2.40.50.140">
    <property type="entry name" value="Nucleic acid-binding proteins"/>
    <property type="match status" value="1"/>
</dbReference>
<gene>
    <name evidence="6" type="ORF">MSIBF_A4210002</name>
</gene>
<dbReference type="Gene3D" id="3.30.70.1130">
    <property type="entry name" value="EIF_2_alpha"/>
    <property type="match status" value="1"/>
</dbReference>
<dbReference type="Gene3D" id="1.10.150.190">
    <property type="entry name" value="Translation initiation factor 2, subunit 1, domain 2"/>
    <property type="match status" value="1"/>
</dbReference>
<dbReference type="Pfam" id="PF07541">
    <property type="entry name" value="EIF_2_alpha"/>
    <property type="match status" value="1"/>
</dbReference>
<dbReference type="InterPro" id="IPR044126">
    <property type="entry name" value="S1_IF2_alpha"/>
</dbReference>